<dbReference type="Proteomes" id="UP001434883">
    <property type="component" value="Unassembled WGS sequence"/>
</dbReference>
<keyword evidence="2" id="KW-1185">Reference proteome</keyword>
<reference evidence="1 2" key="1">
    <citation type="submission" date="2021-06" db="EMBL/GenBank/DDBJ databases">
        <authorList>
            <person name="Palmer J.M."/>
        </authorList>
    </citation>
    <scope>NUCLEOTIDE SEQUENCE [LARGE SCALE GENOMIC DNA]</scope>
    <source>
        <strain evidence="1 2">XC_2019</strain>
        <tissue evidence="1">Muscle</tissue>
    </source>
</reference>
<gene>
    <name evidence="1" type="ORF">XENOCAPTIV_023337</name>
</gene>
<proteinExistence type="predicted"/>
<protein>
    <submittedName>
        <fullName evidence="1">Uncharacterized protein</fullName>
    </submittedName>
</protein>
<evidence type="ECO:0000313" key="2">
    <source>
        <dbReference type="Proteomes" id="UP001434883"/>
    </source>
</evidence>
<sequence>MHSPHCMCVCVCFPHTPMGEIQRVFADGVIETAAQTAEFYPCGVPLTQHYKDHIVHTEEQERIFIKLHCVTIYQSLFNNCPDTQSFIPHGCMSLKAHETGEQTY</sequence>
<evidence type="ECO:0000313" key="1">
    <source>
        <dbReference type="EMBL" id="MEQ2217814.1"/>
    </source>
</evidence>
<name>A0ABV0SC23_9TELE</name>
<comment type="caution">
    <text evidence="1">The sequence shown here is derived from an EMBL/GenBank/DDBJ whole genome shotgun (WGS) entry which is preliminary data.</text>
</comment>
<organism evidence="1 2">
    <name type="scientific">Xenoophorus captivus</name>
    <dbReference type="NCBI Taxonomy" id="1517983"/>
    <lineage>
        <taxon>Eukaryota</taxon>
        <taxon>Metazoa</taxon>
        <taxon>Chordata</taxon>
        <taxon>Craniata</taxon>
        <taxon>Vertebrata</taxon>
        <taxon>Euteleostomi</taxon>
        <taxon>Actinopterygii</taxon>
        <taxon>Neopterygii</taxon>
        <taxon>Teleostei</taxon>
        <taxon>Neoteleostei</taxon>
        <taxon>Acanthomorphata</taxon>
        <taxon>Ovalentaria</taxon>
        <taxon>Atherinomorphae</taxon>
        <taxon>Cyprinodontiformes</taxon>
        <taxon>Goodeidae</taxon>
        <taxon>Xenoophorus</taxon>
    </lineage>
</organism>
<dbReference type="EMBL" id="JAHRIN010076151">
    <property type="protein sequence ID" value="MEQ2217814.1"/>
    <property type="molecule type" value="Genomic_DNA"/>
</dbReference>
<accession>A0ABV0SC23</accession>